<proteinExistence type="predicted"/>
<feature type="signal peptide" evidence="1">
    <location>
        <begin position="1"/>
        <end position="20"/>
    </location>
</feature>
<dbReference type="Proteomes" id="UP000541558">
    <property type="component" value="Unassembled WGS sequence"/>
</dbReference>
<comment type="caution">
    <text evidence="2">The sequence shown here is derived from an EMBL/GenBank/DDBJ whole genome shotgun (WGS) entry which is preliminary data.</text>
</comment>
<name>A0A8H5EVC9_9AGAR</name>
<evidence type="ECO:0000256" key="1">
    <source>
        <dbReference type="SAM" id="SignalP"/>
    </source>
</evidence>
<dbReference type="OrthoDB" id="3096704at2759"/>
<protein>
    <submittedName>
        <fullName evidence="2">Uncharacterized protein</fullName>
    </submittedName>
</protein>
<reference evidence="2 3" key="1">
    <citation type="journal article" date="2020" name="ISME J.">
        <title>Uncovering the hidden diversity of litter-decomposition mechanisms in mushroom-forming fungi.</title>
        <authorList>
            <person name="Floudas D."/>
            <person name="Bentzer J."/>
            <person name="Ahren D."/>
            <person name="Johansson T."/>
            <person name="Persson P."/>
            <person name="Tunlid A."/>
        </authorList>
    </citation>
    <scope>NUCLEOTIDE SEQUENCE [LARGE SCALE GENOMIC DNA]</scope>
    <source>
        <strain evidence="2 3">CBS 175.51</strain>
    </source>
</reference>
<accession>A0A8H5EVC9</accession>
<organism evidence="2 3">
    <name type="scientific">Ephemerocybe angulata</name>
    <dbReference type="NCBI Taxonomy" id="980116"/>
    <lineage>
        <taxon>Eukaryota</taxon>
        <taxon>Fungi</taxon>
        <taxon>Dikarya</taxon>
        <taxon>Basidiomycota</taxon>
        <taxon>Agaricomycotina</taxon>
        <taxon>Agaricomycetes</taxon>
        <taxon>Agaricomycetidae</taxon>
        <taxon>Agaricales</taxon>
        <taxon>Agaricineae</taxon>
        <taxon>Psathyrellaceae</taxon>
        <taxon>Ephemerocybe</taxon>
    </lineage>
</organism>
<feature type="chain" id="PRO_5034897239" evidence="1">
    <location>
        <begin position="21"/>
        <end position="235"/>
    </location>
</feature>
<gene>
    <name evidence="2" type="ORF">D9611_010144</name>
</gene>
<sequence length="235" mass="26206">MIFITKNVAVAALLVAPVIAAPLSQAPEDLERRARGEMTQLVVQGAVGLGVVGAAKCIDKCVKEARKKWKRDYYDGELGLEARGAKTNVFESREWDGELEERGIKTNIAAGAVGGYFIGKLWHKFRHRNDNKDAPKDAPVEARDLVDYVFESREWDGELEERGVKTNIAAGAVGGYFIGKLWHKFRHGNDNKDAPNDAPVEARDLVDFIYARAVLNRARALERRNALENMIDELD</sequence>
<dbReference type="AlphaFoldDB" id="A0A8H5EVC9"/>
<keyword evidence="1" id="KW-0732">Signal</keyword>
<evidence type="ECO:0000313" key="3">
    <source>
        <dbReference type="Proteomes" id="UP000541558"/>
    </source>
</evidence>
<evidence type="ECO:0000313" key="2">
    <source>
        <dbReference type="EMBL" id="KAF5313677.1"/>
    </source>
</evidence>
<keyword evidence="3" id="KW-1185">Reference proteome</keyword>
<dbReference type="EMBL" id="JAACJK010000223">
    <property type="protein sequence ID" value="KAF5313677.1"/>
    <property type="molecule type" value="Genomic_DNA"/>
</dbReference>